<evidence type="ECO:0000313" key="3">
    <source>
        <dbReference type="Proteomes" id="UP000278807"/>
    </source>
</evidence>
<dbReference type="PROSITE" id="PS00028">
    <property type="entry name" value="ZINC_FINGER_C2H2_1"/>
    <property type="match status" value="1"/>
</dbReference>
<name>A0A0R3TXR4_RODNA</name>
<proteinExistence type="predicted"/>
<keyword evidence="3" id="KW-1185">Reference proteome</keyword>
<evidence type="ECO:0000313" key="4">
    <source>
        <dbReference type="WBParaSite" id="HNAJ_0001265901-mRNA-1"/>
    </source>
</evidence>
<dbReference type="STRING" id="102285.A0A0R3TXR4"/>
<evidence type="ECO:0000313" key="2">
    <source>
        <dbReference type="EMBL" id="VDO13657.1"/>
    </source>
</evidence>
<reference evidence="4" key="1">
    <citation type="submission" date="2017-02" db="UniProtKB">
        <authorList>
            <consortium name="WormBaseParasite"/>
        </authorList>
    </citation>
    <scope>IDENTIFICATION</scope>
</reference>
<dbReference type="InterPro" id="IPR013087">
    <property type="entry name" value="Znf_C2H2_type"/>
</dbReference>
<dbReference type="AlphaFoldDB" id="A0A0R3TXR4"/>
<gene>
    <name evidence="2" type="ORF">HNAJ_LOCUS12637</name>
</gene>
<dbReference type="EMBL" id="UZAE01014512">
    <property type="protein sequence ID" value="VDO13657.1"/>
    <property type="molecule type" value="Genomic_DNA"/>
</dbReference>
<organism evidence="4">
    <name type="scientific">Rodentolepis nana</name>
    <name type="common">Dwarf tapeworm</name>
    <name type="synonym">Hymenolepis nana</name>
    <dbReference type="NCBI Taxonomy" id="102285"/>
    <lineage>
        <taxon>Eukaryota</taxon>
        <taxon>Metazoa</taxon>
        <taxon>Spiralia</taxon>
        <taxon>Lophotrochozoa</taxon>
        <taxon>Platyhelminthes</taxon>
        <taxon>Cestoda</taxon>
        <taxon>Eucestoda</taxon>
        <taxon>Cyclophyllidea</taxon>
        <taxon>Hymenolepididae</taxon>
        <taxon>Rodentolepis</taxon>
    </lineage>
</organism>
<evidence type="ECO:0000259" key="1">
    <source>
        <dbReference type="PROSITE" id="PS00028"/>
    </source>
</evidence>
<sequence>MTLVYNCPLQSCSEQFEDKLNLIYHLDSKHPQYGSACANQVQPNFTFSGQTPSSKPHSSTASRNATFYFLASPNLRFARRMEVGGGCRQRARRPFKPITLEMAVLKALLVSRLNINPELLNKLAETVYNRTAQVQLKEVAMKRLCKCIGNLRPQDGSAPT</sequence>
<accession>A0A0R3TXR4</accession>
<protein>
    <submittedName>
        <fullName evidence="4">C2H2-type domain-containing protein</fullName>
    </submittedName>
</protein>
<dbReference type="Proteomes" id="UP000278807">
    <property type="component" value="Unassembled WGS sequence"/>
</dbReference>
<dbReference type="WBParaSite" id="HNAJ_0001265901-mRNA-1">
    <property type="protein sequence ID" value="HNAJ_0001265901-mRNA-1"/>
    <property type="gene ID" value="HNAJ_0001265901"/>
</dbReference>
<reference evidence="2 3" key="2">
    <citation type="submission" date="2018-11" db="EMBL/GenBank/DDBJ databases">
        <authorList>
            <consortium name="Pathogen Informatics"/>
        </authorList>
    </citation>
    <scope>NUCLEOTIDE SEQUENCE [LARGE SCALE GENOMIC DNA]</scope>
</reference>
<feature type="domain" description="C2H2-type" evidence="1">
    <location>
        <begin position="7"/>
        <end position="30"/>
    </location>
</feature>